<dbReference type="Proteomes" id="UP001227101">
    <property type="component" value="Chromosome"/>
</dbReference>
<keyword evidence="3" id="KW-1185">Reference proteome</keyword>
<dbReference type="RefSeq" id="WP_285451313.1">
    <property type="nucleotide sequence ID" value="NZ_CP127173.1"/>
</dbReference>
<accession>A0ABY8XG70</accession>
<dbReference type="EMBL" id="CP127173">
    <property type="protein sequence ID" value="WIV54622.1"/>
    <property type="molecule type" value="Genomic_DNA"/>
</dbReference>
<protein>
    <submittedName>
        <fullName evidence="2">Uncharacterized protein</fullName>
    </submittedName>
</protein>
<feature type="compositionally biased region" description="Low complexity" evidence="1">
    <location>
        <begin position="317"/>
        <end position="334"/>
    </location>
</feature>
<reference evidence="2 3" key="1">
    <citation type="submission" date="2023-06" db="EMBL/GenBank/DDBJ databases">
        <authorList>
            <person name="Oyuntsetseg B."/>
            <person name="Kim S.B."/>
        </authorList>
    </citation>
    <scope>NUCLEOTIDE SEQUENCE [LARGE SCALE GENOMIC DNA]</scope>
    <source>
        <strain evidence="2 3">2-2</strain>
    </source>
</reference>
<name>A0ABY8XG70_9PSEU</name>
<evidence type="ECO:0000313" key="3">
    <source>
        <dbReference type="Proteomes" id="UP001227101"/>
    </source>
</evidence>
<organism evidence="2 3">
    <name type="scientific">Amycolatopsis nalaikhensis</name>
    <dbReference type="NCBI Taxonomy" id="715472"/>
    <lineage>
        <taxon>Bacteria</taxon>
        <taxon>Bacillati</taxon>
        <taxon>Actinomycetota</taxon>
        <taxon>Actinomycetes</taxon>
        <taxon>Pseudonocardiales</taxon>
        <taxon>Pseudonocardiaceae</taxon>
        <taxon>Amycolatopsis</taxon>
    </lineage>
</organism>
<sequence length="379" mass="38086">MTRARDVDGVLVAARRLLVVAGAVAGFWLVSWLVSGQAEAAGEPDPVGGVVSRVAPGPVDDLVSRVVRGEPVPDPVGDIASRVVHRESVARKSPAVRLPDRAVKPVSRVVEAAVSPVARTAGAVVAPFERAVVPPVAGVASAVAEPVVRATAPLSKTARAVAAPVTGAIAGIARPVVASVAGVLEPVVDGVVRPVVAPVTGALTPVLEPVVDGVLRPILTPVTGALAPVAEPIVTPVANPVADPAIDSPTLVFSPVNDRPQGEAIYPQPQLPLTAVAAEPRATATAEGSQDQAAVETVPDCGASPAHHPTAPRQENTPAPTAPTRHTPAPADAAFGTAFSSPVAVLNPDPGPRATAGFTLSHGEFVPLWRACEPGTGPG</sequence>
<feature type="region of interest" description="Disordered" evidence="1">
    <location>
        <begin position="279"/>
        <end position="334"/>
    </location>
</feature>
<evidence type="ECO:0000313" key="2">
    <source>
        <dbReference type="EMBL" id="WIV54622.1"/>
    </source>
</evidence>
<proteinExistence type="predicted"/>
<evidence type="ECO:0000256" key="1">
    <source>
        <dbReference type="SAM" id="MobiDB-lite"/>
    </source>
</evidence>
<gene>
    <name evidence="2" type="ORF">QP939_38120</name>
</gene>